<dbReference type="Proteomes" id="UP000324020">
    <property type="component" value="Unassembled WGS sequence"/>
</dbReference>
<protein>
    <recommendedName>
        <fullName evidence="2">DUF8101 domain-containing protein</fullName>
    </recommendedName>
</protein>
<dbReference type="Pfam" id="PF26403">
    <property type="entry name" value="DUF8101"/>
    <property type="match status" value="1"/>
</dbReference>
<reference evidence="3 4" key="1">
    <citation type="submission" date="2016-10" db="EMBL/GenBank/DDBJ databases">
        <authorList>
            <person name="Varghese N."/>
            <person name="Submissions S."/>
        </authorList>
    </citation>
    <scope>NUCLEOTIDE SEQUENCE [LARGE SCALE GENOMIC DNA]</scope>
    <source>
        <strain evidence="3 4">CGMCC 1.3527</strain>
    </source>
</reference>
<dbReference type="AlphaFoldDB" id="A0A1G7RTL3"/>
<evidence type="ECO:0000313" key="3">
    <source>
        <dbReference type="EMBL" id="SDG14207.1"/>
    </source>
</evidence>
<dbReference type="OrthoDB" id="302571at2157"/>
<dbReference type="InterPro" id="IPR058414">
    <property type="entry name" value="DUF8101"/>
</dbReference>
<feature type="region of interest" description="Disordered" evidence="1">
    <location>
        <begin position="23"/>
        <end position="52"/>
    </location>
</feature>
<dbReference type="RefSeq" id="WP_149799758.1">
    <property type="nucleotide sequence ID" value="NZ_FNBO01000017.1"/>
</dbReference>
<gene>
    <name evidence="3" type="ORF">SAMN04488067_11717</name>
</gene>
<accession>A0A1G7RTL3</accession>
<name>A0A1G7RTL3_9EURY</name>
<evidence type="ECO:0000256" key="1">
    <source>
        <dbReference type="SAM" id="MobiDB-lite"/>
    </source>
</evidence>
<evidence type="ECO:0000313" key="4">
    <source>
        <dbReference type="Proteomes" id="UP000324020"/>
    </source>
</evidence>
<dbReference type="EMBL" id="FNBO01000017">
    <property type="protein sequence ID" value="SDG14207.1"/>
    <property type="molecule type" value="Genomic_DNA"/>
</dbReference>
<evidence type="ECO:0000259" key="2">
    <source>
        <dbReference type="Pfam" id="PF26403"/>
    </source>
</evidence>
<sequence length="93" mass="9386">MTAPDEVPHDVRASLEQLLAAAADAAAEGDEPTARAALDTAETVATNKLPTGERRDRVRWGCAAALDALPNGDLAAAYATATADAVAGSDPSL</sequence>
<feature type="domain" description="DUF8101" evidence="2">
    <location>
        <begin position="1"/>
        <end position="86"/>
    </location>
</feature>
<organism evidence="3 4">
    <name type="scientific">Halorubrum xinjiangense</name>
    <dbReference type="NCBI Taxonomy" id="261291"/>
    <lineage>
        <taxon>Archaea</taxon>
        <taxon>Methanobacteriati</taxon>
        <taxon>Methanobacteriota</taxon>
        <taxon>Stenosarchaea group</taxon>
        <taxon>Halobacteria</taxon>
        <taxon>Halobacteriales</taxon>
        <taxon>Haloferacaceae</taxon>
        <taxon>Halorubrum</taxon>
    </lineage>
</organism>
<keyword evidence="4" id="KW-1185">Reference proteome</keyword>
<proteinExistence type="predicted"/>